<organism evidence="5 6">
    <name type="scientific">Calidithermus terrae</name>
    <dbReference type="NCBI Taxonomy" id="1408545"/>
    <lineage>
        <taxon>Bacteria</taxon>
        <taxon>Thermotogati</taxon>
        <taxon>Deinococcota</taxon>
        <taxon>Deinococci</taxon>
        <taxon>Thermales</taxon>
        <taxon>Thermaceae</taxon>
        <taxon>Calidithermus</taxon>
    </lineage>
</organism>
<evidence type="ECO:0000256" key="2">
    <source>
        <dbReference type="ARBA" id="ARBA00023295"/>
    </source>
</evidence>
<dbReference type="EMBL" id="QXDL01000057">
    <property type="protein sequence ID" value="RIH85534.1"/>
    <property type="molecule type" value="Genomic_DNA"/>
</dbReference>
<comment type="similarity">
    <text evidence="3">Belongs to the glycosyl hydrolase 84 family.</text>
</comment>
<feature type="active site" description="Proton donor" evidence="3">
    <location>
        <position position="117"/>
    </location>
</feature>
<name>A0A399ELC9_9DEIN</name>
<keyword evidence="2 3" id="KW-0326">Glycosidase</keyword>
<evidence type="ECO:0000259" key="4">
    <source>
        <dbReference type="PROSITE" id="PS52009"/>
    </source>
</evidence>
<feature type="domain" description="GH84" evidence="4">
    <location>
        <begin position="3"/>
        <end position="272"/>
    </location>
</feature>
<dbReference type="EC" id="3.2.1.169" evidence="5"/>
<dbReference type="OrthoDB" id="9760892at2"/>
<dbReference type="Pfam" id="PF07555">
    <property type="entry name" value="NAGidase"/>
    <property type="match status" value="1"/>
</dbReference>
<dbReference type="Proteomes" id="UP000265715">
    <property type="component" value="Unassembled WGS sequence"/>
</dbReference>
<protein>
    <submittedName>
        <fullName evidence="5">O-GlcNAcase NagJ</fullName>
        <ecNumber evidence="5">3.2.1.169</ecNumber>
    </submittedName>
</protein>
<sequence length="443" mass="50072">MFEIRGVLEGFYGRPWSWAERRAMVDFAARHGYNRYFYAPKNDPIHRNRWREPYLPAEMRWFGELARQCEAGGLRLVFGLSPLEYRYSGEAHWRSLLDKVHAAQAVGIRDFFLLMDDMPDRFRYPEDGERFGSLGEAQAWLCGRLRQEVAGELYFCPTEYHGAGDSPYLRTLGERLDGGVEVFWTGREVCSSVLRTPDAHAVSAVLRRPVVYWDNYPVNDVDMRYDPHIRPYRGRDPDLDSACKGIALNAALQAEASKIALHTAAQYLADPQAYDPDAAWDRALLEVTGDPADAEAVRTLADLARKNPLEPGRHLDNALRGRLEGFFAAPVTPERVGEMRRLFEGLARSAERLEKLHNRALAADLAPWTHKLAGWAEVGLRGLDVLEAPSEAKVEELLGAIFRVRENFHWVGGDLFDVFARGCARAALEPSLSQAGGGWLEWK</sequence>
<accession>A0A399ELC9</accession>
<dbReference type="Gene3D" id="3.20.20.80">
    <property type="entry name" value="Glycosidases"/>
    <property type="match status" value="1"/>
</dbReference>
<dbReference type="PANTHER" id="PTHR13170:SF16">
    <property type="entry name" value="PROTEIN O-GLCNACASE"/>
    <property type="match status" value="1"/>
</dbReference>
<reference evidence="5 6" key="1">
    <citation type="submission" date="2018-08" db="EMBL/GenBank/DDBJ databases">
        <title>Meiothermus terrae DSM 26712 genome sequencing project.</title>
        <authorList>
            <person name="Da Costa M.S."/>
            <person name="Albuquerque L."/>
            <person name="Raposo P."/>
            <person name="Froufe H.J.C."/>
            <person name="Barroso C.S."/>
            <person name="Egas C."/>
        </authorList>
    </citation>
    <scope>NUCLEOTIDE SEQUENCE [LARGE SCALE GENOMIC DNA]</scope>
    <source>
        <strain evidence="5 6">DSM 26712</strain>
    </source>
</reference>
<evidence type="ECO:0000256" key="1">
    <source>
        <dbReference type="ARBA" id="ARBA00022801"/>
    </source>
</evidence>
<dbReference type="GO" id="GO:0102571">
    <property type="term" value="F:[protein]-3-O-(N-acetyl-D-glucosaminyl)-L-serine/L-threonine O-N-acetyl-alpha-D-glucosaminase activity"/>
    <property type="evidence" value="ECO:0007669"/>
    <property type="project" value="UniProtKB-EC"/>
</dbReference>
<dbReference type="PROSITE" id="PS52009">
    <property type="entry name" value="GH84"/>
    <property type="match status" value="1"/>
</dbReference>
<keyword evidence="6" id="KW-1185">Reference proteome</keyword>
<dbReference type="InterPro" id="IPR011496">
    <property type="entry name" value="O-GlcNAcase_cat"/>
</dbReference>
<dbReference type="InterPro" id="IPR017853">
    <property type="entry name" value="GH"/>
</dbReference>
<keyword evidence="1 3" id="KW-0378">Hydrolase</keyword>
<evidence type="ECO:0000313" key="6">
    <source>
        <dbReference type="Proteomes" id="UP000265715"/>
    </source>
</evidence>
<dbReference type="RefSeq" id="WP_119314805.1">
    <property type="nucleotide sequence ID" value="NZ_QXDL01000057.1"/>
</dbReference>
<proteinExistence type="inferred from homology"/>
<evidence type="ECO:0000313" key="5">
    <source>
        <dbReference type="EMBL" id="RIH85534.1"/>
    </source>
</evidence>
<comment type="caution">
    <text evidence="5">The sequence shown here is derived from an EMBL/GenBank/DDBJ whole genome shotgun (WGS) entry which is preliminary data.</text>
</comment>
<evidence type="ECO:0000256" key="3">
    <source>
        <dbReference type="PROSITE-ProRule" id="PRU01353"/>
    </source>
</evidence>
<gene>
    <name evidence="5" type="primary">nagJ</name>
    <name evidence="5" type="ORF">Mterra_01679</name>
</gene>
<dbReference type="PANTHER" id="PTHR13170">
    <property type="entry name" value="O-GLCNACASE"/>
    <property type="match status" value="1"/>
</dbReference>
<dbReference type="SUPFAM" id="SSF51445">
    <property type="entry name" value="(Trans)glycosidases"/>
    <property type="match status" value="1"/>
</dbReference>
<dbReference type="AlphaFoldDB" id="A0A399ELC9"/>
<dbReference type="Gene3D" id="1.20.58.460">
    <property type="entry name" value="Hyaluronidase post-catalytic domain-like"/>
    <property type="match status" value="1"/>
</dbReference>
<dbReference type="GO" id="GO:0009100">
    <property type="term" value="P:glycoprotein metabolic process"/>
    <property type="evidence" value="ECO:0007669"/>
    <property type="project" value="TreeGrafter"/>
</dbReference>
<dbReference type="GO" id="GO:0016231">
    <property type="term" value="F:beta-N-acetylglucosaminidase activity"/>
    <property type="evidence" value="ECO:0007669"/>
    <property type="project" value="TreeGrafter"/>
</dbReference>
<dbReference type="InterPro" id="IPR051822">
    <property type="entry name" value="Glycosyl_Hydrolase_84"/>
</dbReference>